<evidence type="ECO:0000313" key="6">
    <source>
        <dbReference type="EMBL" id="SPQ95302.1"/>
    </source>
</evidence>
<keyword evidence="3" id="KW-0576">Peroxisome</keyword>
<dbReference type="Pfam" id="PF05648">
    <property type="entry name" value="PEX11"/>
    <property type="match status" value="1"/>
</dbReference>
<gene>
    <name evidence="5" type="ORF">PBRA_008297</name>
    <name evidence="6" type="ORF">PLBR_LOCUS2517</name>
</gene>
<name>A0A0G4J074_PLABS</name>
<dbReference type="AlphaFoldDB" id="A0A0G4J074"/>
<dbReference type="GO" id="GO:0016559">
    <property type="term" value="P:peroxisome fission"/>
    <property type="evidence" value="ECO:0007669"/>
    <property type="project" value="InterPro"/>
</dbReference>
<comment type="subcellular location">
    <subcellularLocation>
        <location evidence="4">Peroxisome membrane</location>
    </subcellularLocation>
</comment>
<evidence type="ECO:0000256" key="2">
    <source>
        <dbReference type="ARBA" id="ARBA00023136"/>
    </source>
</evidence>
<evidence type="ECO:0008006" key="9">
    <source>
        <dbReference type="Google" id="ProtNLM"/>
    </source>
</evidence>
<dbReference type="Proteomes" id="UP000039324">
    <property type="component" value="Unassembled WGS sequence"/>
</dbReference>
<dbReference type="STRING" id="37360.A0A0G4J074"/>
<sequence length="246" mass="27424">MAPAAPKARLVPWWTRPLAYALLQTDGTDKGAKILQYSLRYAHYWATGRVTTDVDKRLQGAIKQMSQSRKVLRLLKCMYSWPAIRDTSWKPPADNIANAANNWIGNVNDMLDDLAFFGSLGFFSAPATSFFEQWADRVWFSSCFFDIFVLLVQLHHVNEQITVLRATRQQQVDTGASPDDTDGTLRKLEAKRAMLWVGLWKMAGDLGVATSYALHLSTSKGAIAVLGLLSASCGFYKLWVKALAAT</sequence>
<evidence type="ECO:0000256" key="4">
    <source>
        <dbReference type="ARBA" id="ARBA00046271"/>
    </source>
</evidence>
<evidence type="ECO:0000313" key="5">
    <source>
        <dbReference type="EMBL" id="CEP00985.1"/>
    </source>
</evidence>
<keyword evidence="1" id="KW-0962">Peroxisome biogenesis</keyword>
<evidence type="ECO:0000256" key="1">
    <source>
        <dbReference type="ARBA" id="ARBA00022593"/>
    </source>
</evidence>
<dbReference type="OrthoDB" id="411017at2759"/>
<organism evidence="5 7">
    <name type="scientific">Plasmodiophora brassicae</name>
    <name type="common">Clubroot disease agent</name>
    <dbReference type="NCBI Taxonomy" id="37360"/>
    <lineage>
        <taxon>Eukaryota</taxon>
        <taxon>Sar</taxon>
        <taxon>Rhizaria</taxon>
        <taxon>Endomyxa</taxon>
        <taxon>Phytomyxea</taxon>
        <taxon>Plasmodiophorida</taxon>
        <taxon>Plasmodiophoridae</taxon>
        <taxon>Plasmodiophora</taxon>
    </lineage>
</organism>
<dbReference type="InterPro" id="IPR008733">
    <property type="entry name" value="PEX11"/>
</dbReference>
<dbReference type="EMBL" id="CDSF01000106">
    <property type="protein sequence ID" value="CEP00985.1"/>
    <property type="molecule type" value="Genomic_DNA"/>
</dbReference>
<keyword evidence="6" id="KW-0496">Mitochondrion</keyword>
<reference evidence="5 7" key="1">
    <citation type="submission" date="2015-02" db="EMBL/GenBank/DDBJ databases">
        <authorList>
            <person name="Chooi Y.-H."/>
        </authorList>
    </citation>
    <scope>NUCLEOTIDE SEQUENCE [LARGE SCALE GENOMIC DNA]</scope>
    <source>
        <strain evidence="5">E3</strain>
    </source>
</reference>
<evidence type="ECO:0000313" key="7">
    <source>
        <dbReference type="Proteomes" id="UP000039324"/>
    </source>
</evidence>
<dbReference type="PANTHER" id="PTHR12652">
    <property type="entry name" value="PEROXISOMAL BIOGENESIS FACTOR 11"/>
    <property type="match status" value="1"/>
</dbReference>
<accession>A0A0G4J074</accession>
<dbReference type="PANTHER" id="PTHR12652:SF50">
    <property type="entry name" value="PEROXIN 11"/>
    <property type="match status" value="1"/>
</dbReference>
<reference evidence="6 8" key="2">
    <citation type="submission" date="2018-03" db="EMBL/GenBank/DDBJ databases">
        <authorList>
            <person name="Fogelqvist J."/>
        </authorList>
    </citation>
    <scope>NUCLEOTIDE SEQUENCE [LARGE SCALE GENOMIC DNA]</scope>
</reference>
<proteinExistence type="predicted"/>
<dbReference type="EMBL" id="OVEO01000004">
    <property type="protein sequence ID" value="SPQ95302.1"/>
    <property type="molecule type" value="Genomic_DNA"/>
</dbReference>
<keyword evidence="2" id="KW-0472">Membrane</keyword>
<protein>
    <recommendedName>
        <fullName evidence="9">Peroxisomal biogenesis factor 11</fullName>
    </recommendedName>
</protein>
<evidence type="ECO:0000256" key="3">
    <source>
        <dbReference type="ARBA" id="ARBA00023140"/>
    </source>
</evidence>
<geneLocation type="mitochondrion" evidence="6"/>
<dbReference type="GO" id="GO:0005778">
    <property type="term" value="C:peroxisomal membrane"/>
    <property type="evidence" value="ECO:0007669"/>
    <property type="project" value="UniProtKB-SubCell"/>
</dbReference>
<keyword evidence="7" id="KW-1185">Reference proteome</keyword>
<dbReference type="Proteomes" id="UP000290189">
    <property type="component" value="Unassembled WGS sequence"/>
</dbReference>
<evidence type="ECO:0000313" key="8">
    <source>
        <dbReference type="Proteomes" id="UP000290189"/>
    </source>
</evidence>